<organism evidence="8 9">
    <name type="scientific">Pristionchus mayeri</name>
    <dbReference type="NCBI Taxonomy" id="1317129"/>
    <lineage>
        <taxon>Eukaryota</taxon>
        <taxon>Metazoa</taxon>
        <taxon>Ecdysozoa</taxon>
        <taxon>Nematoda</taxon>
        <taxon>Chromadorea</taxon>
        <taxon>Rhabditida</taxon>
        <taxon>Rhabditina</taxon>
        <taxon>Diplogasteromorpha</taxon>
        <taxon>Diplogasteroidea</taxon>
        <taxon>Neodiplogasteridae</taxon>
        <taxon>Pristionchus</taxon>
    </lineage>
</organism>
<keyword evidence="9" id="KW-1185">Reference proteome</keyword>
<dbReference type="Pfam" id="PF13520">
    <property type="entry name" value="AA_permease_2"/>
    <property type="match status" value="1"/>
</dbReference>
<dbReference type="InterPro" id="IPR029485">
    <property type="entry name" value="CAT_C"/>
</dbReference>
<feature type="transmembrane region" description="Helical" evidence="6">
    <location>
        <begin position="83"/>
        <end position="101"/>
    </location>
</feature>
<feature type="transmembrane region" description="Helical" evidence="6">
    <location>
        <begin position="208"/>
        <end position="225"/>
    </location>
</feature>
<comment type="caution">
    <text evidence="8">The sequence shown here is derived from an EMBL/GenBank/DDBJ whole genome shotgun (WGS) entry which is preliminary data.</text>
</comment>
<proteinExistence type="predicted"/>
<feature type="transmembrane region" description="Helical" evidence="6">
    <location>
        <begin position="305"/>
        <end position="330"/>
    </location>
</feature>
<evidence type="ECO:0000256" key="6">
    <source>
        <dbReference type="SAM" id="Phobius"/>
    </source>
</evidence>
<evidence type="ECO:0000313" key="9">
    <source>
        <dbReference type="Proteomes" id="UP001328107"/>
    </source>
</evidence>
<dbReference type="Pfam" id="PF13906">
    <property type="entry name" value="AA_permease_C"/>
    <property type="match status" value="1"/>
</dbReference>
<evidence type="ECO:0000256" key="3">
    <source>
        <dbReference type="ARBA" id="ARBA00022692"/>
    </source>
</evidence>
<feature type="transmembrane region" description="Helical" evidence="6">
    <location>
        <begin position="544"/>
        <end position="561"/>
    </location>
</feature>
<feature type="non-terminal residue" evidence="8">
    <location>
        <position position="1"/>
    </location>
</feature>
<dbReference type="PIRSF" id="PIRSF006060">
    <property type="entry name" value="AA_transporter"/>
    <property type="match status" value="1"/>
</dbReference>
<evidence type="ECO:0000256" key="5">
    <source>
        <dbReference type="ARBA" id="ARBA00023136"/>
    </source>
</evidence>
<accession>A0AAN5CKS7</accession>
<comment type="subcellular location">
    <subcellularLocation>
        <location evidence="1">Membrane</location>
        <topology evidence="1">Multi-pass membrane protein</topology>
    </subcellularLocation>
</comment>
<keyword evidence="3 6" id="KW-0812">Transmembrane</keyword>
<feature type="domain" description="Cationic amino acid transporter C-terminal" evidence="7">
    <location>
        <begin position="546"/>
        <end position="592"/>
    </location>
</feature>
<feature type="transmembrane region" description="Helical" evidence="6">
    <location>
        <begin position="567"/>
        <end position="587"/>
    </location>
</feature>
<evidence type="ECO:0000313" key="8">
    <source>
        <dbReference type="EMBL" id="GMR46181.1"/>
    </source>
</evidence>
<feature type="transmembrane region" description="Helical" evidence="6">
    <location>
        <begin position="512"/>
        <end position="532"/>
    </location>
</feature>
<dbReference type="InterPro" id="IPR002293">
    <property type="entry name" value="AA/rel_permease1"/>
</dbReference>
<feature type="transmembrane region" description="Helical" evidence="6">
    <location>
        <begin position="237"/>
        <end position="254"/>
    </location>
</feature>
<dbReference type="Proteomes" id="UP001328107">
    <property type="component" value="Unassembled WGS sequence"/>
</dbReference>
<evidence type="ECO:0000259" key="7">
    <source>
        <dbReference type="Pfam" id="PF13906"/>
    </source>
</evidence>
<gene>
    <name evidence="8" type="ORF">PMAYCL1PPCAC_16376</name>
</gene>
<dbReference type="PANTHER" id="PTHR43243">
    <property type="entry name" value="INNER MEMBRANE TRANSPORTER YGJI-RELATED"/>
    <property type="match status" value="1"/>
</dbReference>
<dbReference type="AlphaFoldDB" id="A0AAN5CKS7"/>
<feature type="transmembrane region" description="Helical" evidence="6">
    <location>
        <begin position="486"/>
        <end position="506"/>
    </location>
</feature>
<dbReference type="EMBL" id="BTRK01000004">
    <property type="protein sequence ID" value="GMR46181.1"/>
    <property type="molecule type" value="Genomic_DNA"/>
</dbReference>
<keyword evidence="2" id="KW-0813">Transport</keyword>
<evidence type="ECO:0000256" key="1">
    <source>
        <dbReference type="ARBA" id="ARBA00004141"/>
    </source>
</evidence>
<dbReference type="GO" id="GO:0005886">
    <property type="term" value="C:plasma membrane"/>
    <property type="evidence" value="ECO:0007669"/>
    <property type="project" value="TreeGrafter"/>
</dbReference>
<reference evidence="9" key="1">
    <citation type="submission" date="2022-10" db="EMBL/GenBank/DDBJ databases">
        <title>Genome assembly of Pristionchus species.</title>
        <authorList>
            <person name="Yoshida K."/>
            <person name="Sommer R.J."/>
        </authorList>
    </citation>
    <scope>NUCLEOTIDE SEQUENCE [LARGE SCALE GENOMIC DNA]</scope>
    <source>
        <strain evidence="9">RS5460</strain>
    </source>
</reference>
<feature type="transmembrane region" description="Helical" evidence="6">
    <location>
        <begin position="266"/>
        <end position="284"/>
    </location>
</feature>
<feature type="transmembrane region" description="Helical" evidence="6">
    <location>
        <begin position="113"/>
        <end position="132"/>
    </location>
</feature>
<evidence type="ECO:0000256" key="2">
    <source>
        <dbReference type="ARBA" id="ARBA00022448"/>
    </source>
</evidence>
<feature type="transmembrane region" description="Helical" evidence="6">
    <location>
        <begin position="51"/>
        <end position="71"/>
    </location>
</feature>
<feature type="transmembrane region" description="Helical" evidence="6">
    <location>
        <begin position="350"/>
        <end position="367"/>
    </location>
</feature>
<sequence>ALDSKFARRYHFLIRRLMTVSGALLGNRLTRRKRIPKGDLTTNLRRCLNTFDVTMIGLSHMVGPGIFVTTGEVMRNLAGPSTTLSYVFAGLGALLSALCYAEFGARYAGCAYTYAYVGCGEISAFIIGWNIILEYVLAAAAYARTFTGYLDELFHFAVREWTLQHARPWPFSTIDLPNYSSNTTLEICVNETANMLGDRPLISTYPDFIAVAMIIFNAIIVGVGSKIMSNFNTVFQLGNLLVIVFVVGYGITFADFSNWNNFFPCGVNGVLAGASKCFFAYVGFDGLATAGEEAKNPSKMIPRATYYSMAVAIGSYVLMSGTLSLMMPYYRLPPASVYTEVFIQLGAPEWISLVISIGALMGILTSITNAQYSLPRAVYAMAEDGLIFGWWARVHPWTKTPLNATITFTILVSVIGMTFDLDALIDFLSIGTLLAYTMVSAALILLRYRPHPMKSNPEVMDQGGTIRLNIPILSERLALTKPGHSIMCTVIVMALAFTGIGVLISTSLFKTLGGIILMILLILIFIVSILFIDAHHQNSMDLDYKVFLVPYALSLLFNILMMTQLTLLSWIRLIIWMTIGLSIYFLYGMSHSKEESR</sequence>
<keyword evidence="5 6" id="KW-0472">Membrane</keyword>
<feature type="transmembrane region" description="Helical" evidence="6">
    <location>
        <begin position="402"/>
        <end position="421"/>
    </location>
</feature>
<keyword evidence="4 6" id="KW-1133">Transmembrane helix</keyword>
<dbReference type="Gene3D" id="1.20.1740.10">
    <property type="entry name" value="Amino acid/polyamine transporter I"/>
    <property type="match status" value="1"/>
</dbReference>
<protein>
    <recommendedName>
        <fullName evidence="7">Cationic amino acid transporter C-terminal domain-containing protein</fullName>
    </recommendedName>
</protein>
<feature type="transmembrane region" description="Helical" evidence="6">
    <location>
        <begin position="427"/>
        <end position="446"/>
    </location>
</feature>
<evidence type="ECO:0000256" key="4">
    <source>
        <dbReference type="ARBA" id="ARBA00022989"/>
    </source>
</evidence>
<dbReference type="GO" id="GO:0015171">
    <property type="term" value="F:amino acid transmembrane transporter activity"/>
    <property type="evidence" value="ECO:0007669"/>
    <property type="project" value="TreeGrafter"/>
</dbReference>
<dbReference type="PANTHER" id="PTHR43243:SF4">
    <property type="entry name" value="CATIONIC AMINO ACID TRANSPORTER 4"/>
    <property type="match status" value="1"/>
</dbReference>
<name>A0AAN5CKS7_9BILA</name>